<sequence>MAPRKRKVEATTVINADSTVDDKAPLRRSSRRKAVVQTSDKQQQQGRETTTPAIDEDDDKEKSSTGSATTRSNTALDAGALLAEPEKATAGMHMLSSDPPSREFTSFTIPASKKAAKAISCLRSPVRHPRCLIFTHGAGGDLSAAAMVRFSEGFASSLGEGAGLVMFPGNMNVKARAATFDRVKQHELGEEYMKTAATQGEVNLAYGGRSMGARAAVMASHADEDVKMLVLVSYPLVGPSGDVRDKILLETRPDVDVLFISGDHDSMCDLEMLDEVRGRMKARTWIVRVKGADHGMNLRGGKKLKEGTKAVGATTGKLAAAWLQERDQEKREMDLSWDGEHSDVVSSGWLASAGKGQGEEKGKDIVEEQSSKAGDGSGNPKRRKVTK</sequence>
<accession>A0A1C1CB15</accession>
<evidence type="ECO:0000313" key="3">
    <source>
        <dbReference type="EMBL" id="OCT45705.1"/>
    </source>
</evidence>
<dbReference type="AlphaFoldDB" id="A0A1C1CB15"/>
<feature type="compositionally biased region" description="Polar residues" evidence="1">
    <location>
        <begin position="64"/>
        <end position="75"/>
    </location>
</feature>
<dbReference type="OrthoDB" id="6415022at2759"/>
<feature type="region of interest" description="Disordered" evidence="1">
    <location>
        <begin position="19"/>
        <end position="78"/>
    </location>
</feature>
<feature type="compositionally biased region" description="Basic and acidic residues" evidence="1">
    <location>
        <begin position="357"/>
        <end position="370"/>
    </location>
</feature>
<feature type="compositionally biased region" description="Polar residues" evidence="1">
    <location>
        <begin position="36"/>
        <end position="52"/>
    </location>
</feature>
<dbReference type="Pfam" id="PF20408">
    <property type="entry name" value="Abhydrolase_11"/>
    <property type="match status" value="1"/>
</dbReference>
<evidence type="ECO:0000256" key="1">
    <source>
        <dbReference type="SAM" id="MobiDB-lite"/>
    </source>
</evidence>
<dbReference type="InterPro" id="IPR046879">
    <property type="entry name" value="KANL3/Tex30_Abhydrolase"/>
</dbReference>
<gene>
    <name evidence="3" type="ORF">CLCR_01605</name>
</gene>
<keyword evidence="4" id="KW-1185">Reference proteome</keyword>
<feature type="domain" description="KANL3/Tex30 alpha/beta hydrolase-like" evidence="2">
    <location>
        <begin position="131"/>
        <end position="300"/>
    </location>
</feature>
<dbReference type="VEuPathDB" id="FungiDB:G647_03602"/>
<comment type="caution">
    <text evidence="3">The sequence shown here is derived from an EMBL/GenBank/DDBJ whole genome shotgun (WGS) entry which is preliminary data.</text>
</comment>
<reference evidence="4" key="1">
    <citation type="submission" date="2015-07" db="EMBL/GenBank/DDBJ databases">
        <authorList>
            <person name="Teixeira M.M."/>
            <person name="Souza R.C."/>
            <person name="Almeida L.G."/>
            <person name="Vicente V.A."/>
            <person name="de Hoog S."/>
            <person name="Bocca A.L."/>
            <person name="de Almeida S.R."/>
            <person name="Vasconcelos A.T."/>
            <person name="Felipe M.S."/>
        </authorList>
    </citation>
    <scope>NUCLEOTIDE SEQUENCE [LARGE SCALE GENOMIC DNA]</scope>
    <source>
        <strain evidence="4">KSF</strain>
    </source>
</reference>
<evidence type="ECO:0000259" key="2">
    <source>
        <dbReference type="Pfam" id="PF20408"/>
    </source>
</evidence>
<protein>
    <recommendedName>
        <fullName evidence="2">KANL3/Tex30 alpha/beta hydrolase-like domain-containing protein</fullName>
    </recommendedName>
</protein>
<proteinExistence type="predicted"/>
<dbReference type="Gene3D" id="3.40.50.1820">
    <property type="entry name" value="alpha/beta hydrolase"/>
    <property type="match status" value="1"/>
</dbReference>
<name>A0A1C1CB15_9EURO</name>
<dbReference type="VEuPathDB" id="FungiDB:CLCR_01605"/>
<dbReference type="Proteomes" id="UP000094526">
    <property type="component" value="Unassembled WGS sequence"/>
</dbReference>
<dbReference type="PANTHER" id="PTHR13136">
    <property type="entry name" value="TESTIS DEVELOPMENT PROTEIN PRTD"/>
    <property type="match status" value="1"/>
</dbReference>
<dbReference type="STRING" id="86049.A0A1C1CB15"/>
<evidence type="ECO:0000313" key="4">
    <source>
        <dbReference type="Proteomes" id="UP000094526"/>
    </source>
</evidence>
<dbReference type="PANTHER" id="PTHR13136:SF11">
    <property type="entry name" value="TESTIS-EXPRESSED PROTEIN 30"/>
    <property type="match status" value="1"/>
</dbReference>
<organism evidence="3 4">
    <name type="scientific">Cladophialophora carrionii</name>
    <dbReference type="NCBI Taxonomy" id="86049"/>
    <lineage>
        <taxon>Eukaryota</taxon>
        <taxon>Fungi</taxon>
        <taxon>Dikarya</taxon>
        <taxon>Ascomycota</taxon>
        <taxon>Pezizomycotina</taxon>
        <taxon>Eurotiomycetes</taxon>
        <taxon>Chaetothyriomycetidae</taxon>
        <taxon>Chaetothyriales</taxon>
        <taxon>Herpotrichiellaceae</taxon>
        <taxon>Cladophialophora</taxon>
    </lineage>
</organism>
<dbReference type="InterPro" id="IPR029058">
    <property type="entry name" value="AB_hydrolase_fold"/>
</dbReference>
<dbReference type="SUPFAM" id="SSF53474">
    <property type="entry name" value="alpha/beta-Hydrolases"/>
    <property type="match status" value="1"/>
</dbReference>
<dbReference type="EMBL" id="LGRB01000019">
    <property type="protein sequence ID" value="OCT45705.1"/>
    <property type="molecule type" value="Genomic_DNA"/>
</dbReference>
<feature type="region of interest" description="Disordered" evidence="1">
    <location>
        <begin position="346"/>
        <end position="387"/>
    </location>
</feature>
<dbReference type="InterPro" id="IPR026555">
    <property type="entry name" value="NSL3/Tex30"/>
</dbReference>